<dbReference type="InterPro" id="IPR032710">
    <property type="entry name" value="NTF2-like_dom_sf"/>
</dbReference>
<dbReference type="PANTHER" id="PTHR33747">
    <property type="entry name" value="UPF0225 PROTEIN SCO1677"/>
    <property type="match status" value="1"/>
</dbReference>
<dbReference type="InterPro" id="IPR004027">
    <property type="entry name" value="SEC_C_motif"/>
</dbReference>
<feature type="domain" description="YchJ-like middle NTF2-like" evidence="1">
    <location>
        <begin position="38"/>
        <end position="145"/>
    </location>
</feature>
<dbReference type="EMBL" id="JAAONZ010000001">
    <property type="protein sequence ID" value="NHO64177.1"/>
    <property type="molecule type" value="Genomic_DNA"/>
</dbReference>
<proteinExistence type="predicted"/>
<dbReference type="RefSeq" id="WP_167180940.1">
    <property type="nucleotide sequence ID" value="NZ_JAAONZ010000001.1"/>
</dbReference>
<evidence type="ECO:0000313" key="2">
    <source>
        <dbReference type="EMBL" id="NHO64177.1"/>
    </source>
</evidence>
<reference evidence="2" key="1">
    <citation type="submission" date="2020-03" db="EMBL/GenBank/DDBJ databases">
        <authorList>
            <person name="Guo F."/>
        </authorList>
    </citation>
    <scope>NUCLEOTIDE SEQUENCE</scope>
    <source>
        <strain evidence="2">JCM 30134</strain>
    </source>
</reference>
<accession>A0A9E5MJL4</accession>
<name>A0A9E5MJL4_9GAMM</name>
<dbReference type="PANTHER" id="PTHR33747:SF1">
    <property type="entry name" value="ADENYLATE CYCLASE-ASSOCIATED CAP C-TERMINAL DOMAIN-CONTAINING PROTEIN"/>
    <property type="match status" value="1"/>
</dbReference>
<dbReference type="AlphaFoldDB" id="A0A9E5MJL4"/>
<dbReference type="Gene3D" id="3.10.450.50">
    <property type="match status" value="1"/>
</dbReference>
<protein>
    <recommendedName>
        <fullName evidence="1">YchJ-like middle NTF2-like domain-containing protein</fullName>
    </recommendedName>
</protein>
<evidence type="ECO:0000313" key="3">
    <source>
        <dbReference type="Proteomes" id="UP000787472"/>
    </source>
</evidence>
<evidence type="ECO:0000259" key="1">
    <source>
        <dbReference type="Pfam" id="PF17775"/>
    </source>
</evidence>
<dbReference type="SUPFAM" id="SSF103642">
    <property type="entry name" value="Sec-C motif"/>
    <property type="match status" value="1"/>
</dbReference>
<comment type="caution">
    <text evidence="2">The sequence shown here is derived from an EMBL/GenBank/DDBJ whole genome shotgun (WGS) entry which is preliminary data.</text>
</comment>
<dbReference type="Pfam" id="PF17775">
    <property type="entry name" value="YchJ_M-like"/>
    <property type="match status" value="1"/>
</dbReference>
<dbReference type="InterPro" id="IPR048469">
    <property type="entry name" value="YchJ-like_M"/>
</dbReference>
<gene>
    <name evidence="2" type="ORF">G8770_01290</name>
</gene>
<organism evidence="2 3">
    <name type="scientific">Pseudomaricurvus hydrocarbonicus</name>
    <dbReference type="NCBI Taxonomy" id="1470433"/>
    <lineage>
        <taxon>Bacteria</taxon>
        <taxon>Pseudomonadati</taxon>
        <taxon>Pseudomonadota</taxon>
        <taxon>Gammaproteobacteria</taxon>
        <taxon>Cellvibrionales</taxon>
        <taxon>Cellvibrionaceae</taxon>
        <taxon>Pseudomaricurvus</taxon>
    </lineage>
</organism>
<dbReference type="Proteomes" id="UP000787472">
    <property type="component" value="Unassembled WGS sequence"/>
</dbReference>
<dbReference type="Pfam" id="PF02810">
    <property type="entry name" value="SEC-C"/>
    <property type="match status" value="2"/>
</dbReference>
<sequence length="176" mass="19688">MPKPSHKLPPNAPCPCGLNAPFEQCCGPRLSGQQPAATAEQLMRSRYTAHVLADVDYLIKSWQAPSPQSIDRAAIDQWSRQSDWRGLTIHRTEKGCTGDDEGWVDFSAFYSSKNLDDRAAPAQIEEHREHSYFVRQNEHWYYVSGSPQDTDTTSNIGRNSPCPCGSGKKFKRCCGP</sequence>
<keyword evidence="3" id="KW-1185">Reference proteome</keyword>
<dbReference type="SUPFAM" id="SSF54427">
    <property type="entry name" value="NTF2-like"/>
    <property type="match status" value="1"/>
</dbReference>
<dbReference type="NCBIfam" id="NF002449">
    <property type="entry name" value="PRK01617.1"/>
    <property type="match status" value="1"/>
</dbReference>